<dbReference type="STRING" id="411463.EUBVEN_02563"/>
<dbReference type="HOGENOM" id="CLU_949120_0_0_9"/>
<dbReference type="AlphaFoldDB" id="A5ZA16"/>
<gene>
    <name evidence="2" type="ORF">EUBVEN_02563</name>
</gene>
<comment type="caution">
    <text evidence="2">The sequence shown here is derived from an EMBL/GenBank/DDBJ whole genome shotgun (WGS) entry which is preliminary data.</text>
</comment>
<feature type="domain" description="Transposase DDE" evidence="1">
    <location>
        <begin position="155"/>
        <end position="260"/>
    </location>
</feature>
<dbReference type="PANTHER" id="PTHR33408:SF2">
    <property type="entry name" value="TRANSPOSASE DDE DOMAIN-CONTAINING PROTEIN"/>
    <property type="match status" value="1"/>
</dbReference>
<dbReference type="eggNOG" id="COG3039">
    <property type="taxonomic scope" value="Bacteria"/>
</dbReference>
<reference evidence="2 3" key="1">
    <citation type="submission" date="2007-03" db="EMBL/GenBank/DDBJ databases">
        <authorList>
            <person name="Fulton L."/>
            <person name="Clifton S."/>
            <person name="Fulton B."/>
            <person name="Xu J."/>
            <person name="Minx P."/>
            <person name="Pepin K.H."/>
            <person name="Johnson M."/>
            <person name="Thiruvilangam P."/>
            <person name="Bhonagiri V."/>
            <person name="Nash W.E."/>
            <person name="Mardis E.R."/>
            <person name="Wilson R.K."/>
        </authorList>
    </citation>
    <scope>NUCLEOTIDE SEQUENCE [LARGE SCALE GENOMIC DNA]</scope>
    <source>
        <strain evidence="2 3">ATCC 27560</strain>
    </source>
</reference>
<evidence type="ECO:0000313" key="3">
    <source>
        <dbReference type="Proteomes" id="UP000006000"/>
    </source>
</evidence>
<dbReference type="EMBL" id="AAVL02000038">
    <property type="protein sequence ID" value="EDM49917.1"/>
    <property type="molecule type" value="Genomic_DNA"/>
</dbReference>
<dbReference type="Proteomes" id="UP000006000">
    <property type="component" value="Unassembled WGS sequence"/>
</dbReference>
<dbReference type="InterPro" id="IPR025668">
    <property type="entry name" value="Tnp_DDE_dom"/>
</dbReference>
<dbReference type="OrthoDB" id="9789070at2"/>
<evidence type="ECO:0000313" key="2">
    <source>
        <dbReference type="EMBL" id="EDM49917.1"/>
    </source>
</evidence>
<accession>A5ZA16</accession>
<organism evidence="2 3">
    <name type="scientific">Eubacterium ventriosum ATCC 27560</name>
    <dbReference type="NCBI Taxonomy" id="411463"/>
    <lineage>
        <taxon>Bacteria</taxon>
        <taxon>Bacillati</taxon>
        <taxon>Bacillota</taxon>
        <taxon>Clostridia</taxon>
        <taxon>Eubacteriales</taxon>
        <taxon>Eubacteriaceae</taxon>
        <taxon>Eubacterium</taxon>
    </lineage>
</organism>
<reference evidence="2 3" key="2">
    <citation type="submission" date="2007-04" db="EMBL/GenBank/DDBJ databases">
        <title>Draft genome sequence of Eubacterium ventriosum (ATCC 27560).</title>
        <authorList>
            <person name="Sudarsanam P."/>
            <person name="Ley R."/>
            <person name="Guruge J."/>
            <person name="Turnbaugh P.J."/>
            <person name="Mahowald M."/>
            <person name="Liep D."/>
            <person name="Gordon J."/>
        </authorList>
    </citation>
    <scope>NUCLEOTIDE SEQUENCE [LARGE SCALE GENOMIC DNA]</scope>
    <source>
        <strain evidence="2 3">ATCC 27560</strain>
    </source>
</reference>
<proteinExistence type="predicted"/>
<name>A5ZA16_9FIRM</name>
<protein>
    <recommendedName>
        <fullName evidence="1">Transposase DDE domain-containing protein</fullName>
    </recommendedName>
</protein>
<evidence type="ECO:0000259" key="1">
    <source>
        <dbReference type="Pfam" id="PF13751"/>
    </source>
</evidence>
<sequence>MMMVAQGGFDKKEEVENPSEVLLNPSDPEATFRYKAGGRHLGYVGNVVEAVGEKSSLVIVYDYQQNTYADNQFMKDYLNEKKDFSDGSFIVADGAYSGEENSRLASEHNLKLVTTNFTGRKPDEIYADFVFTDDGKYLIKCKNNRVPEDCIYDPGNERSVAYFRISDCEGCPYKERCQSRFLKTRVRKEVSWKSVGRAKQLQYMQTEEFSEYAKFRNGVEAIPSLLRRRYHVDKIPVHGKKRTRLFFGFKIAALDFQKLLDYKKALYFPKSWSIESRRPARSPISFVAERNRL</sequence>
<dbReference type="Pfam" id="PF13751">
    <property type="entry name" value="DDE_Tnp_1_6"/>
    <property type="match status" value="1"/>
</dbReference>
<dbReference type="PANTHER" id="PTHR33408">
    <property type="entry name" value="TRANSPOSASE"/>
    <property type="match status" value="1"/>
</dbReference>